<feature type="non-terminal residue" evidence="2">
    <location>
        <position position="1"/>
    </location>
</feature>
<sequence>VTSPPDSSATRRTMSRPRPLLTLDDPRSNTSVDGRPSPSSVMVRRGGPEVTDTVNPTPATVWVSTFCTRLSSTLSTSAADRLTSTGVVSSTSAATVRCWAEATTLQNPMRWVTTAGRSQMVDSADSVRRTSSMSAVTSLSRWTMSPI</sequence>
<name>A0A382NDJ9_9ZZZZ</name>
<evidence type="ECO:0000256" key="1">
    <source>
        <dbReference type="SAM" id="MobiDB-lite"/>
    </source>
</evidence>
<feature type="compositionally biased region" description="Polar residues" evidence="1">
    <location>
        <begin position="28"/>
        <end position="40"/>
    </location>
</feature>
<proteinExistence type="predicted"/>
<feature type="non-terminal residue" evidence="2">
    <location>
        <position position="147"/>
    </location>
</feature>
<feature type="compositionally biased region" description="Polar residues" evidence="1">
    <location>
        <begin position="1"/>
        <end position="12"/>
    </location>
</feature>
<gene>
    <name evidence="2" type="ORF">METZ01_LOCUS310515</name>
</gene>
<dbReference type="EMBL" id="UINC01098840">
    <property type="protein sequence ID" value="SVC57661.1"/>
    <property type="molecule type" value="Genomic_DNA"/>
</dbReference>
<organism evidence="2">
    <name type="scientific">marine metagenome</name>
    <dbReference type="NCBI Taxonomy" id="408172"/>
    <lineage>
        <taxon>unclassified sequences</taxon>
        <taxon>metagenomes</taxon>
        <taxon>ecological metagenomes</taxon>
    </lineage>
</organism>
<protein>
    <submittedName>
        <fullName evidence="2">Uncharacterized protein</fullName>
    </submittedName>
</protein>
<reference evidence="2" key="1">
    <citation type="submission" date="2018-05" db="EMBL/GenBank/DDBJ databases">
        <authorList>
            <person name="Lanie J.A."/>
            <person name="Ng W.-L."/>
            <person name="Kazmierczak K.M."/>
            <person name="Andrzejewski T.M."/>
            <person name="Davidsen T.M."/>
            <person name="Wayne K.J."/>
            <person name="Tettelin H."/>
            <person name="Glass J.I."/>
            <person name="Rusch D."/>
            <person name="Podicherti R."/>
            <person name="Tsui H.-C.T."/>
            <person name="Winkler M.E."/>
        </authorList>
    </citation>
    <scope>NUCLEOTIDE SEQUENCE</scope>
</reference>
<evidence type="ECO:0000313" key="2">
    <source>
        <dbReference type="EMBL" id="SVC57661.1"/>
    </source>
</evidence>
<accession>A0A382NDJ9</accession>
<dbReference type="AlphaFoldDB" id="A0A382NDJ9"/>
<feature type="region of interest" description="Disordered" evidence="1">
    <location>
        <begin position="1"/>
        <end position="56"/>
    </location>
</feature>